<proteinExistence type="predicted"/>
<dbReference type="OrthoDB" id="28655at2157"/>
<accession>G4RJM6</accession>
<dbReference type="eggNOG" id="arCOG05471">
    <property type="taxonomic scope" value="Archaea"/>
</dbReference>
<feature type="transmembrane region" description="Helical" evidence="1">
    <location>
        <begin position="580"/>
        <end position="598"/>
    </location>
</feature>
<dbReference type="KEGG" id="ttn:TTX_1131"/>
<keyword evidence="1" id="KW-0812">Transmembrane</keyword>
<reference evidence="2 3" key="1">
    <citation type="journal article" date="2011" name="PLoS ONE">
        <title>The complete genome sequence of Thermoproteus tenax: a physiologically versatile member of the Crenarchaeota.</title>
        <authorList>
            <person name="Siebers B."/>
            <person name="Zaparty M."/>
            <person name="Raddatz G."/>
            <person name="Tjaden B."/>
            <person name="Albers S.V."/>
            <person name="Bell S.D."/>
            <person name="Blombach F."/>
            <person name="Kletzin A."/>
            <person name="Kyrpides N."/>
            <person name="Lanz C."/>
            <person name="Plagens A."/>
            <person name="Rampp M."/>
            <person name="Rosinus A."/>
            <person name="von Jan M."/>
            <person name="Makarova K.S."/>
            <person name="Klenk H.P."/>
            <person name="Schuster S.C."/>
            <person name="Hensel R."/>
        </authorList>
    </citation>
    <scope>NUCLEOTIDE SEQUENCE [LARGE SCALE GENOMIC DNA]</scope>
    <source>
        <strain evidence="3">ATCC 35583 / DSM 2078 / JCM 9277 / NBRC 100435 / Kra 1</strain>
    </source>
</reference>
<evidence type="ECO:0000256" key="1">
    <source>
        <dbReference type="SAM" id="Phobius"/>
    </source>
</evidence>
<sequence>MKFILLVLVGAALVFAQVYVFSDGSGYAVFSHMGFAVYSMDGRLQYVGGAPAYPGPTCIAFYSGAGVSIVTPRGALRAFYPLNFTPTLIASDCRAVVAVNQTAGVYIAPGVRYSFFLPSPPYSVSMLNGTAYVLDMDGDVIVASASGTAVEHIGGYPAGTVASPDCVVASVVRGDTQYFYRVDGGVPQLLATRRAEVGLAYSFAVGPGCRLAYADGRKETAVAVDGPYVIYGTSTGYIEVYYGGQLVYERKVGGPVLSVSSSGLNIAYETPEGVFPLILINETVVSNCGNWSLLREAGTAYSPPSVIEFGNGTRCVLSSNYTASGVVYANYVRQYYVQLSSPHPMAAWLPAGAQLPQPPSVVEGLVELIPLGWQIDGRLLQQTAVEGPLAASAVYRVVPAVNGTLGNGTMLLVKVETPTIVWPQQPAYAVERLYYVTVSPPGNVSGGPGYYPAGSYVTISAGSPQAPPGCRYTFSGWRGVNATAPTATVLVAGPISAAPEFVEECRVQLYTQYGSVVNAPEWAPLGAVLTPSVEPTAVWAPFPFRYVFVGWNINGAISRSFAVSGPVSATAVWVLDPTPLSAIAAALAAASIAVFLASRRRRQGRAALFKFYARYLSVHYQ</sequence>
<dbReference type="Proteomes" id="UP000002654">
    <property type="component" value="Chromosome"/>
</dbReference>
<keyword evidence="3" id="KW-1185">Reference proteome</keyword>
<dbReference type="PaxDb" id="768679-TTX_1131"/>
<dbReference type="HOGENOM" id="CLU_452457_0_0_2"/>
<evidence type="ECO:0000313" key="3">
    <source>
        <dbReference type="Proteomes" id="UP000002654"/>
    </source>
</evidence>
<dbReference type="RefSeq" id="WP_014127026.1">
    <property type="nucleotide sequence ID" value="NC_016070.1"/>
</dbReference>
<gene>
    <name evidence="2" type="ordered locus">TTX_1131</name>
</gene>
<dbReference type="EMBL" id="FN869859">
    <property type="protein sequence ID" value="CCC81771.1"/>
    <property type="molecule type" value="Genomic_DNA"/>
</dbReference>
<name>G4RJM6_THETK</name>
<dbReference type="PATRIC" id="fig|768679.9.peg.1140"/>
<protein>
    <submittedName>
        <fullName evidence="2">Type II/IV secretion system protein</fullName>
    </submittedName>
</protein>
<evidence type="ECO:0000313" key="2">
    <source>
        <dbReference type="EMBL" id="CCC81771.1"/>
    </source>
</evidence>
<keyword evidence="1" id="KW-0472">Membrane</keyword>
<dbReference type="AlphaFoldDB" id="G4RJM6"/>
<dbReference type="GeneID" id="11262016"/>
<organism evidence="2 3">
    <name type="scientific">Thermoproteus tenax (strain ATCC 35583 / DSM 2078 / JCM 9277 / NBRC 100435 / Kra 1)</name>
    <dbReference type="NCBI Taxonomy" id="768679"/>
    <lineage>
        <taxon>Archaea</taxon>
        <taxon>Thermoproteota</taxon>
        <taxon>Thermoprotei</taxon>
        <taxon>Thermoproteales</taxon>
        <taxon>Thermoproteaceae</taxon>
        <taxon>Thermoproteus</taxon>
    </lineage>
</organism>
<dbReference type="STRING" id="768679.TTX_1131"/>
<keyword evidence="1" id="KW-1133">Transmembrane helix</keyword>